<evidence type="ECO:0000256" key="1">
    <source>
        <dbReference type="ARBA" id="ARBA00003421"/>
    </source>
</evidence>
<keyword evidence="9" id="KW-0231">Viral genome packaging</keyword>
<evidence type="ECO:0000313" key="12">
    <source>
        <dbReference type="Proteomes" id="UP000008465"/>
    </source>
</evidence>
<dbReference type="Pfam" id="PF12236">
    <property type="entry name" value="Head-tail_con"/>
    <property type="match status" value="1"/>
</dbReference>
<keyword evidence="8" id="KW-1171">Viral genome ejection through host cell envelope</keyword>
<dbReference type="GO" id="GO:0044423">
    <property type="term" value="C:virion component"/>
    <property type="evidence" value="ECO:0007669"/>
    <property type="project" value="UniProtKB-KW"/>
</dbReference>
<evidence type="ECO:0000256" key="9">
    <source>
        <dbReference type="ARBA" id="ARBA00023219"/>
    </source>
</evidence>
<reference evidence="12" key="1">
    <citation type="journal article" date="2011" name="Appl. Environ. Microbiol.">
        <title>Bacteriophages LIMElight and LIMEzero of Pantoea agglomerans, belonging to the "phiKMV-like viruses".</title>
        <authorList>
            <person name="Adriaenssens E.M."/>
            <person name="Ceyssens P.J."/>
            <person name="Dunon V."/>
            <person name="Ackermann H.W."/>
            <person name="Van Vaerenbergh J."/>
            <person name="Maes M."/>
            <person name="De Proft M."/>
            <person name="Lavigne R."/>
        </authorList>
    </citation>
    <scope>NUCLEOTIDE SEQUENCE [LARGE SCALE GENOMIC DNA]</scope>
</reference>
<dbReference type="Proteomes" id="UP000008465">
    <property type="component" value="Segment"/>
</dbReference>
<evidence type="ECO:0000256" key="3">
    <source>
        <dbReference type="ARBA" id="ARBA00022470"/>
    </source>
</evidence>
<keyword evidence="6" id="KW-0946">Virion</keyword>
<dbReference type="KEGG" id="vg:10894618"/>
<keyword evidence="10" id="KW-1160">Virus entry into host cell</keyword>
<evidence type="ECO:0000313" key="11">
    <source>
        <dbReference type="EMBL" id="CBY88569.1"/>
    </source>
</evidence>
<keyword evidence="4" id="KW-1162">Viral penetration into host cytoplasm</keyword>
<evidence type="ECO:0000256" key="10">
    <source>
        <dbReference type="ARBA" id="ARBA00023296"/>
    </source>
</evidence>
<evidence type="ECO:0000256" key="5">
    <source>
        <dbReference type="ARBA" id="ARBA00022612"/>
    </source>
</evidence>
<protein>
    <recommendedName>
        <fullName evidence="13">Portal protein</fullName>
    </recommendedName>
</protein>
<dbReference type="OrthoDB" id="5112at10239"/>
<keyword evidence="5" id="KW-1188">Viral release from host cell</keyword>
<evidence type="ECO:0000256" key="8">
    <source>
        <dbReference type="ARBA" id="ARBA00023009"/>
    </source>
</evidence>
<evidence type="ECO:0000256" key="7">
    <source>
        <dbReference type="ARBA" id="ARBA00022950"/>
    </source>
</evidence>
<dbReference type="GO" id="GO:0099002">
    <property type="term" value="P:symbiont genome ejection through host cell envelope, short tail mechanism"/>
    <property type="evidence" value="ECO:0007669"/>
    <property type="project" value="UniProtKB-KW"/>
</dbReference>
<evidence type="ECO:0008006" key="13">
    <source>
        <dbReference type="Google" id="ProtNLM"/>
    </source>
</evidence>
<keyword evidence="12" id="KW-1185">Reference proteome</keyword>
<dbReference type="RefSeq" id="YP_004539111.1">
    <property type="nucleotide sequence ID" value="NC_015585.1"/>
</dbReference>
<evidence type="ECO:0000256" key="4">
    <source>
        <dbReference type="ARBA" id="ARBA00022595"/>
    </source>
</evidence>
<evidence type="ECO:0000256" key="2">
    <source>
        <dbReference type="ARBA" id="ARBA00004328"/>
    </source>
</evidence>
<sequence>MAQPNEPVKVAYESLWQRYRDTNVVTKARDYSRYTLSKLVSEYDALDANDTSRAQITRDYQSVGALLVNNLVARLAEFLFPSNQRFVRVKPQNLTDAQREKMGQVNQGLILIEKTVSERAKANGGYADLIQAIAHQAVTGNVALYRDSDSETYRVYGLENFVVQRDGRGVVVDAIIKERLQYDSLPAEFQAQLKAQNFQCGGNKRIWLYTRVLRVKRGNNYGYEITQQIGNMSGSVYTPGDDYYPEKVCPWIFPVWSLKSGEHYGRGIVEDHAGDFARLSMLSESSALYMQEAMRILWLLSGSGGNADDIEAAETGQVISLQTGTKLEGVEVGDYQKVQQARDEIGQIVQRLSQAFMYTGEFRDSERTTATEIQQVATSAERAMGGPYSMQAKTLQIPLAYVLLSEIDDTLVPDIVGKILELQVVAGLDALGRSIEASQLIQALSDAQAAIAAVANINQVAQGVLDPKAVLETIFSSNGVALDDYRTSPEELQAKAQQINQMTAEAGGLNAPIQPGASVNQI</sequence>
<organism evidence="11 12">
    <name type="scientific">Pantoea phage LIMEzero</name>
    <dbReference type="NCBI Taxonomy" id="943335"/>
    <lineage>
        <taxon>Viruses</taxon>
        <taxon>Duplodnaviria</taxon>
        <taxon>Heunggongvirae</taxon>
        <taxon>Uroviricota</taxon>
        <taxon>Caudoviricetes</taxon>
        <taxon>Autographivirales</taxon>
        <taxon>Autoscriptoviridae</taxon>
        <taxon>Stentvirinae</taxon>
        <taxon>Waewaevirus</taxon>
        <taxon>Waewaevirus limezero</taxon>
    </lineage>
</organism>
<comment type="subcellular location">
    <subcellularLocation>
        <location evidence="2">Virion</location>
    </subcellularLocation>
</comment>
<accession>F4N9U1</accession>
<dbReference type="InterPro" id="IPR020991">
    <property type="entry name" value="Connector_podovirus"/>
</dbReference>
<keyword evidence="7" id="KW-0118">Viral capsid assembly</keyword>
<evidence type="ECO:0000256" key="6">
    <source>
        <dbReference type="ARBA" id="ARBA00022844"/>
    </source>
</evidence>
<dbReference type="EMBL" id="FR751545">
    <property type="protein sequence ID" value="CBY88569.1"/>
    <property type="molecule type" value="Genomic_DNA"/>
</dbReference>
<keyword evidence="3" id="KW-1244">Viral short tail ejection system</keyword>
<name>F4N9U1_9CAUD</name>
<proteinExistence type="predicted"/>
<dbReference type="GeneID" id="10894618"/>
<comment type="function">
    <text evidence="1">Forms the portal vertex of the capsid. This portal plays critical roles in head assembly, genome packaging, neck/tail attachment, and genome ejection. The portal protein multimerizes as a single ring-shaped homododecamer arranged around a central channel.</text>
</comment>